<organism evidence="3 4">
    <name type="scientific">Pseudoalteromonas denitrificans DSM 6059</name>
    <dbReference type="NCBI Taxonomy" id="1123010"/>
    <lineage>
        <taxon>Bacteria</taxon>
        <taxon>Pseudomonadati</taxon>
        <taxon>Pseudomonadota</taxon>
        <taxon>Gammaproteobacteria</taxon>
        <taxon>Alteromonadales</taxon>
        <taxon>Pseudoalteromonadaceae</taxon>
        <taxon>Pseudoalteromonas</taxon>
    </lineage>
</organism>
<evidence type="ECO:0000256" key="2">
    <source>
        <dbReference type="SAM" id="Phobius"/>
    </source>
</evidence>
<dbReference type="RefSeq" id="WP_091991497.1">
    <property type="nucleotide sequence ID" value="NZ_FOLO01000082.1"/>
</dbReference>
<keyword evidence="2" id="KW-0472">Membrane</keyword>
<evidence type="ECO:0000313" key="4">
    <source>
        <dbReference type="Proteomes" id="UP000198862"/>
    </source>
</evidence>
<dbReference type="InterPro" id="IPR007813">
    <property type="entry name" value="PilN"/>
</dbReference>
<name>A0A1I1U5R0_9GAMM</name>
<dbReference type="STRING" id="1123010.SAMN02745724_05120"/>
<feature type="coiled-coil region" evidence="1">
    <location>
        <begin position="53"/>
        <end position="93"/>
    </location>
</feature>
<dbReference type="OrthoDB" id="6876592at2"/>
<sequence>MKQRINLYLDDLRPIKDPLSLTNIVASWLVVLIICIGYTGALFYVNADTKKTLTHIKQKVDQQNASINELQAALSVKQDKNFLSQQLNKLNKEHQHKKMVFEYIAGRNKDNKTSYADVMSDLAEYHHNDIWLTEFQFVNHEIELKGLTQVPSKLPHWFDGLKRSSFFSGKSFSIIEFTNENEGEQVEFRVATRISAEVEGDQP</sequence>
<reference evidence="3 4" key="1">
    <citation type="submission" date="2016-10" db="EMBL/GenBank/DDBJ databases">
        <authorList>
            <person name="de Groot N.N."/>
        </authorList>
    </citation>
    <scope>NUCLEOTIDE SEQUENCE [LARGE SCALE GENOMIC DNA]</scope>
    <source>
        <strain evidence="3 4">DSM 6059</strain>
    </source>
</reference>
<feature type="transmembrane region" description="Helical" evidence="2">
    <location>
        <begin position="21"/>
        <end position="45"/>
    </location>
</feature>
<protein>
    <submittedName>
        <fullName evidence="3">Fimbrial assembly protein (PilN)</fullName>
    </submittedName>
</protein>
<keyword evidence="2" id="KW-0812">Transmembrane</keyword>
<keyword evidence="2" id="KW-1133">Transmembrane helix</keyword>
<gene>
    <name evidence="3" type="ORF">SAMN02745724_05120</name>
</gene>
<proteinExistence type="predicted"/>
<dbReference type="Pfam" id="PF05137">
    <property type="entry name" value="PilN"/>
    <property type="match status" value="1"/>
</dbReference>
<evidence type="ECO:0000256" key="1">
    <source>
        <dbReference type="SAM" id="Coils"/>
    </source>
</evidence>
<evidence type="ECO:0000313" key="3">
    <source>
        <dbReference type="EMBL" id="SFD66127.1"/>
    </source>
</evidence>
<dbReference type="AlphaFoldDB" id="A0A1I1U5R0"/>
<accession>A0A1I1U5R0</accession>
<keyword evidence="1" id="KW-0175">Coiled coil</keyword>
<dbReference type="Proteomes" id="UP000198862">
    <property type="component" value="Unassembled WGS sequence"/>
</dbReference>
<keyword evidence="4" id="KW-1185">Reference proteome</keyword>
<dbReference type="EMBL" id="FOLO01000082">
    <property type="protein sequence ID" value="SFD66127.1"/>
    <property type="molecule type" value="Genomic_DNA"/>
</dbReference>